<proteinExistence type="predicted"/>
<dbReference type="PANTHER" id="PTHR15154">
    <property type="entry name" value="HAMARTIN"/>
    <property type="match status" value="1"/>
</dbReference>
<dbReference type="GO" id="GO:0051726">
    <property type="term" value="P:regulation of cell cycle"/>
    <property type="evidence" value="ECO:0007669"/>
    <property type="project" value="TreeGrafter"/>
</dbReference>
<reference evidence="1" key="1">
    <citation type="submission" date="2023-04" db="EMBL/GenBank/DDBJ databases">
        <title>Ambrosiozyma monospora NBRC 1965.</title>
        <authorList>
            <person name="Ichikawa N."/>
            <person name="Sato H."/>
            <person name="Tonouchi N."/>
        </authorList>
    </citation>
    <scope>NUCLEOTIDE SEQUENCE</scope>
    <source>
        <strain evidence="1">NBRC 1965</strain>
    </source>
</reference>
<dbReference type="GO" id="GO:0032007">
    <property type="term" value="P:negative regulation of TOR signaling"/>
    <property type="evidence" value="ECO:0007669"/>
    <property type="project" value="TreeGrafter"/>
</dbReference>
<keyword evidence="2" id="KW-1185">Reference proteome</keyword>
<evidence type="ECO:0000313" key="1">
    <source>
        <dbReference type="EMBL" id="GMG56441.1"/>
    </source>
</evidence>
<gene>
    <name evidence="1" type="ORF">Amon01_000850800</name>
</gene>
<evidence type="ECO:0000313" key="2">
    <source>
        <dbReference type="Proteomes" id="UP001165063"/>
    </source>
</evidence>
<dbReference type="InterPro" id="IPR007483">
    <property type="entry name" value="Hamartin"/>
</dbReference>
<dbReference type="OrthoDB" id="3997461at2759"/>
<dbReference type="EMBL" id="BSXU01007616">
    <property type="protein sequence ID" value="GMG56441.1"/>
    <property type="molecule type" value="Genomic_DNA"/>
</dbReference>
<sequence>MKSTKYINLIYLKHAVDAAGLPIEYAELCTKLIEKELLDVPNTDDEKLKDVFNRHSLLVFNMLLTTYVDEDDNMRSVDSQESEEKLRYRRLRCHGLIAKFASERSSDFSREINNHLISFPSKRQNTLSLLLRTITASASNISSLVDLSLFQSLINVVLFEKSSLLVHSSTNILCIVIPHLCNKIQKYLPKLLQCFIRLLFFNERPSITFESSDYEPSDVGNNFSDSQIIELCCSRLSLLLFGLYPVNFIEFSKTPEEYLRTRGVVITNLDTDYLNRKITGLVEKQNFIFNVDFKKIGNTEDELNDTSRLDNNKVISFSQAKSTDPFK</sequence>
<dbReference type="AlphaFoldDB" id="A0A9W6Z0J0"/>
<dbReference type="PANTHER" id="PTHR15154:SF2">
    <property type="entry name" value="HAMARTIN"/>
    <property type="match status" value="1"/>
</dbReference>
<dbReference type="Proteomes" id="UP001165063">
    <property type="component" value="Unassembled WGS sequence"/>
</dbReference>
<name>A0A9W6Z0J0_AMBMO</name>
<organism evidence="1 2">
    <name type="scientific">Ambrosiozyma monospora</name>
    <name type="common">Yeast</name>
    <name type="synonym">Endomycopsis monosporus</name>
    <dbReference type="NCBI Taxonomy" id="43982"/>
    <lineage>
        <taxon>Eukaryota</taxon>
        <taxon>Fungi</taxon>
        <taxon>Dikarya</taxon>
        <taxon>Ascomycota</taxon>
        <taxon>Saccharomycotina</taxon>
        <taxon>Pichiomycetes</taxon>
        <taxon>Pichiales</taxon>
        <taxon>Pichiaceae</taxon>
        <taxon>Ambrosiozyma</taxon>
    </lineage>
</organism>
<dbReference type="GO" id="GO:0033596">
    <property type="term" value="C:TSC1-TSC2 complex"/>
    <property type="evidence" value="ECO:0007669"/>
    <property type="project" value="TreeGrafter"/>
</dbReference>
<accession>A0A9W6Z0J0</accession>
<dbReference type="InterPro" id="IPR016024">
    <property type="entry name" value="ARM-type_fold"/>
</dbReference>
<protein>
    <submittedName>
        <fullName evidence="1">Unnamed protein product</fullName>
    </submittedName>
</protein>
<dbReference type="SUPFAM" id="SSF48371">
    <property type="entry name" value="ARM repeat"/>
    <property type="match status" value="1"/>
</dbReference>
<comment type="caution">
    <text evidence="1">The sequence shown here is derived from an EMBL/GenBank/DDBJ whole genome shotgun (WGS) entry which is preliminary data.</text>
</comment>